<evidence type="ECO:0000256" key="6">
    <source>
        <dbReference type="PIRSR" id="PIRSR600223-1"/>
    </source>
</evidence>
<dbReference type="CDD" id="cd06530">
    <property type="entry name" value="S26_SPase_I"/>
    <property type="match status" value="1"/>
</dbReference>
<dbReference type="Pfam" id="PF10502">
    <property type="entry name" value="Peptidase_S26"/>
    <property type="match status" value="1"/>
</dbReference>
<sequence length="168" mass="19141">MKRYLSWVAWIAAAILLGFLLRRFVVGTTRVAGTSMQDALQPTDIVLVTKFDYWFSGPQRGDVVQCRLPERSATYLKRVVAVPGDTFEIREGIAYLNGQALTEPYAVGTDQCEDFQVRLEEDEYLVLGDNRLESYDSRAEDVGLLSRSDFIGKARWVIWPFERLHSIA</sequence>
<feature type="domain" description="Peptidase S26" evidence="8">
    <location>
        <begin position="6"/>
        <end position="159"/>
    </location>
</feature>
<evidence type="ECO:0000256" key="2">
    <source>
        <dbReference type="ARBA" id="ARBA00004401"/>
    </source>
</evidence>
<evidence type="ECO:0000313" key="10">
    <source>
        <dbReference type="Proteomes" id="UP000824072"/>
    </source>
</evidence>
<dbReference type="PROSITE" id="PS00761">
    <property type="entry name" value="SPASE_I_3"/>
    <property type="match status" value="1"/>
</dbReference>
<dbReference type="PANTHER" id="PTHR43390">
    <property type="entry name" value="SIGNAL PEPTIDASE I"/>
    <property type="match status" value="1"/>
</dbReference>
<name>A0A9D1IAG9_9FIRM</name>
<dbReference type="PANTHER" id="PTHR43390:SF1">
    <property type="entry name" value="CHLOROPLAST PROCESSING PEPTIDASE"/>
    <property type="match status" value="1"/>
</dbReference>
<keyword evidence="7" id="KW-0645">Protease</keyword>
<feature type="active site" evidence="6">
    <location>
        <position position="77"/>
    </location>
</feature>
<dbReference type="GO" id="GO:0004252">
    <property type="term" value="F:serine-type endopeptidase activity"/>
    <property type="evidence" value="ECO:0007669"/>
    <property type="project" value="InterPro"/>
</dbReference>
<evidence type="ECO:0000256" key="7">
    <source>
        <dbReference type="RuleBase" id="RU362042"/>
    </source>
</evidence>
<dbReference type="InterPro" id="IPR019758">
    <property type="entry name" value="Pept_S26A_signal_pept_1_CS"/>
</dbReference>
<keyword evidence="5 7" id="KW-0378">Hydrolase</keyword>
<dbReference type="PRINTS" id="PR00727">
    <property type="entry name" value="LEADERPTASE"/>
</dbReference>
<dbReference type="NCBIfam" id="TIGR02227">
    <property type="entry name" value="sigpep_I_bact"/>
    <property type="match status" value="1"/>
</dbReference>
<dbReference type="EMBL" id="DVMU01000038">
    <property type="protein sequence ID" value="HIU33246.1"/>
    <property type="molecule type" value="Genomic_DNA"/>
</dbReference>
<comment type="subcellular location">
    <subcellularLocation>
        <location evidence="2">Cell membrane</location>
        <topology evidence="2">Single-pass type II membrane protein</topology>
    </subcellularLocation>
    <subcellularLocation>
        <location evidence="7">Membrane</location>
        <topology evidence="7">Single-pass type II membrane protein</topology>
    </subcellularLocation>
</comment>
<dbReference type="GO" id="GO:0005886">
    <property type="term" value="C:plasma membrane"/>
    <property type="evidence" value="ECO:0007669"/>
    <property type="project" value="UniProtKB-SubCell"/>
</dbReference>
<dbReference type="GO" id="GO:0009003">
    <property type="term" value="F:signal peptidase activity"/>
    <property type="evidence" value="ECO:0007669"/>
    <property type="project" value="UniProtKB-EC"/>
</dbReference>
<dbReference type="InterPro" id="IPR019533">
    <property type="entry name" value="Peptidase_S26"/>
</dbReference>
<dbReference type="GO" id="GO:0006465">
    <property type="term" value="P:signal peptide processing"/>
    <property type="evidence" value="ECO:0007669"/>
    <property type="project" value="InterPro"/>
</dbReference>
<dbReference type="EC" id="3.4.21.89" evidence="4 7"/>
<reference evidence="9" key="2">
    <citation type="journal article" date="2021" name="PeerJ">
        <title>Extensive microbial diversity within the chicken gut microbiome revealed by metagenomics and culture.</title>
        <authorList>
            <person name="Gilroy R."/>
            <person name="Ravi A."/>
            <person name="Getino M."/>
            <person name="Pursley I."/>
            <person name="Horton D.L."/>
            <person name="Alikhan N.F."/>
            <person name="Baker D."/>
            <person name="Gharbi K."/>
            <person name="Hall N."/>
            <person name="Watson M."/>
            <person name="Adriaenssens E.M."/>
            <person name="Foster-Nyarko E."/>
            <person name="Jarju S."/>
            <person name="Secka A."/>
            <person name="Antonio M."/>
            <person name="Oren A."/>
            <person name="Chaudhuri R.R."/>
            <person name="La Ragione R."/>
            <person name="Hildebrand F."/>
            <person name="Pallen M.J."/>
        </authorList>
    </citation>
    <scope>NUCLEOTIDE SEQUENCE</scope>
    <source>
        <strain evidence="9">ChiHcec3-11533</strain>
    </source>
</reference>
<evidence type="ECO:0000256" key="3">
    <source>
        <dbReference type="ARBA" id="ARBA00009370"/>
    </source>
</evidence>
<gene>
    <name evidence="9" type="primary">lepB</name>
    <name evidence="9" type="ORF">IAB02_01660</name>
</gene>
<comment type="similarity">
    <text evidence="3 7">Belongs to the peptidase S26 family.</text>
</comment>
<comment type="caution">
    <text evidence="9">The sequence shown here is derived from an EMBL/GenBank/DDBJ whole genome shotgun (WGS) entry which is preliminary data.</text>
</comment>
<proteinExistence type="inferred from homology"/>
<evidence type="ECO:0000256" key="4">
    <source>
        <dbReference type="ARBA" id="ARBA00013208"/>
    </source>
</evidence>
<evidence type="ECO:0000259" key="8">
    <source>
        <dbReference type="Pfam" id="PF10502"/>
    </source>
</evidence>
<dbReference type="InterPro" id="IPR000223">
    <property type="entry name" value="Pept_S26A_signal_pept_1"/>
</dbReference>
<evidence type="ECO:0000256" key="5">
    <source>
        <dbReference type="ARBA" id="ARBA00022801"/>
    </source>
</evidence>
<dbReference type="AlphaFoldDB" id="A0A9D1IAG9"/>
<reference evidence="9" key="1">
    <citation type="submission" date="2020-10" db="EMBL/GenBank/DDBJ databases">
        <authorList>
            <person name="Gilroy R."/>
        </authorList>
    </citation>
    <scope>NUCLEOTIDE SEQUENCE</scope>
    <source>
        <strain evidence="9">ChiHcec3-11533</strain>
    </source>
</reference>
<evidence type="ECO:0000256" key="1">
    <source>
        <dbReference type="ARBA" id="ARBA00000677"/>
    </source>
</evidence>
<evidence type="ECO:0000313" key="9">
    <source>
        <dbReference type="EMBL" id="HIU33246.1"/>
    </source>
</evidence>
<dbReference type="SUPFAM" id="SSF51306">
    <property type="entry name" value="LexA/Signal peptidase"/>
    <property type="match status" value="1"/>
</dbReference>
<dbReference type="InterPro" id="IPR036286">
    <property type="entry name" value="LexA/Signal_pep-like_sf"/>
</dbReference>
<accession>A0A9D1IAG9</accession>
<comment type="catalytic activity">
    <reaction evidence="1 7">
        <text>Cleavage of hydrophobic, N-terminal signal or leader sequences from secreted and periplasmic proteins.</text>
        <dbReference type="EC" id="3.4.21.89"/>
    </reaction>
</comment>
<protein>
    <recommendedName>
        <fullName evidence="4 7">Signal peptidase I</fullName>
        <ecNumber evidence="4 7">3.4.21.89</ecNumber>
    </recommendedName>
</protein>
<feature type="active site" evidence="6">
    <location>
        <position position="35"/>
    </location>
</feature>
<dbReference type="Proteomes" id="UP000824072">
    <property type="component" value="Unassembled WGS sequence"/>
</dbReference>
<dbReference type="Gene3D" id="2.10.109.10">
    <property type="entry name" value="Umud Fragment, subunit A"/>
    <property type="match status" value="1"/>
</dbReference>
<organism evidence="9 10">
    <name type="scientific">Candidatus Pullichristensenella excrementigallinarum</name>
    <dbReference type="NCBI Taxonomy" id="2840907"/>
    <lineage>
        <taxon>Bacteria</taxon>
        <taxon>Bacillati</taxon>
        <taxon>Bacillota</taxon>
        <taxon>Clostridia</taxon>
        <taxon>Candidatus Pullichristensenella</taxon>
    </lineage>
</organism>